<dbReference type="PANTHER" id="PTHR12150">
    <property type="entry name" value="CLASS IV SAM-BINDING METHYLTRANSFERASE-RELATED"/>
    <property type="match status" value="1"/>
</dbReference>
<dbReference type="Proteomes" id="UP000652761">
    <property type="component" value="Unassembled WGS sequence"/>
</dbReference>
<feature type="compositionally biased region" description="Basic residues" evidence="2">
    <location>
        <begin position="88"/>
        <end position="97"/>
    </location>
</feature>
<dbReference type="PANTHER" id="PTHR12150:SF13">
    <property type="entry name" value="METHYLTRANSFERASE C9ORF114-RELATED"/>
    <property type="match status" value="1"/>
</dbReference>
<evidence type="ECO:0000256" key="2">
    <source>
        <dbReference type="SAM" id="MobiDB-lite"/>
    </source>
</evidence>
<dbReference type="InterPro" id="IPR029028">
    <property type="entry name" value="Alpha/beta_knot_MTases"/>
</dbReference>
<dbReference type="InterPro" id="IPR003750">
    <property type="entry name" value="Put_MeTrfase-C9orf114-like"/>
</dbReference>
<feature type="region of interest" description="Disordered" evidence="2">
    <location>
        <begin position="1"/>
        <end position="116"/>
    </location>
</feature>
<dbReference type="SUPFAM" id="SSF50249">
    <property type="entry name" value="Nucleic acid-binding proteins"/>
    <property type="match status" value="1"/>
</dbReference>
<dbReference type="Pfam" id="PF02598">
    <property type="entry name" value="Methyltrn_RNA_3"/>
    <property type="match status" value="1"/>
</dbReference>
<name>A0A843TSK6_COLES</name>
<evidence type="ECO:0000313" key="3">
    <source>
        <dbReference type="EMBL" id="MQL72414.1"/>
    </source>
</evidence>
<organism evidence="3 4">
    <name type="scientific">Colocasia esculenta</name>
    <name type="common">Wild taro</name>
    <name type="synonym">Arum esculentum</name>
    <dbReference type="NCBI Taxonomy" id="4460"/>
    <lineage>
        <taxon>Eukaryota</taxon>
        <taxon>Viridiplantae</taxon>
        <taxon>Streptophyta</taxon>
        <taxon>Embryophyta</taxon>
        <taxon>Tracheophyta</taxon>
        <taxon>Spermatophyta</taxon>
        <taxon>Magnoliopsida</taxon>
        <taxon>Liliopsida</taxon>
        <taxon>Araceae</taxon>
        <taxon>Aroideae</taxon>
        <taxon>Colocasieae</taxon>
        <taxon>Colocasia</taxon>
    </lineage>
</organism>
<dbReference type="CDD" id="cd18086">
    <property type="entry name" value="HsC9orf114-like"/>
    <property type="match status" value="1"/>
</dbReference>
<dbReference type="OrthoDB" id="361029at2759"/>
<feature type="compositionally biased region" description="Basic and acidic residues" evidence="2">
    <location>
        <begin position="40"/>
        <end position="73"/>
    </location>
</feature>
<dbReference type="Gene3D" id="3.40.1280.10">
    <property type="match status" value="1"/>
</dbReference>
<keyword evidence="4" id="KW-1185">Reference proteome</keyword>
<evidence type="ECO:0000256" key="1">
    <source>
        <dbReference type="ARBA" id="ARBA00009841"/>
    </source>
</evidence>
<dbReference type="SUPFAM" id="SSF75217">
    <property type="entry name" value="alpha/beta knot"/>
    <property type="match status" value="1"/>
</dbReference>
<dbReference type="EMBL" id="NMUH01000129">
    <property type="protein sequence ID" value="MQL72414.1"/>
    <property type="molecule type" value="Genomic_DNA"/>
</dbReference>
<proteinExistence type="inferred from homology"/>
<sequence>MPAHSSPVAARDGGGQNHFPRGAVAGRNPRRRLAAGGAARSREGGHPGQERRTMGGGGREDPAVDGGEGDRQQEQSTSKRRGGDGKGEKKRKKKRRETVKGEGEGEREADGGAGEEAAASSAVTVSIAVAGSIVDNAQSLELATLLAGQIARAATIFRIHEVIVFDNKSSLADDSSAATAENSDDNETGAPFLAKILHYLETPQYLRRSLFPMHNSLRFVGLLPPLDAPHHVRKHEWSPFREGVTLEERPLHSSGTLVNVGLSKNVMVEQILEPGVRVTISMGTSRALGTDGLKQVVTPFTPQEEMGLYWGYKVRYASNISSVFKNCPFQGGYDYIIGTSERGLSISSSELVLPMFRHLLIAFGGLGGLEECIEEDRNMKVQSI</sequence>
<evidence type="ECO:0000313" key="4">
    <source>
        <dbReference type="Proteomes" id="UP000652761"/>
    </source>
</evidence>
<dbReference type="InterPro" id="IPR029026">
    <property type="entry name" value="tRNA_m1G_MTases_N"/>
</dbReference>
<feature type="compositionally biased region" description="Basic and acidic residues" evidence="2">
    <location>
        <begin position="98"/>
        <end position="110"/>
    </location>
</feature>
<reference evidence="3" key="1">
    <citation type="submission" date="2017-07" db="EMBL/GenBank/DDBJ databases">
        <title>Taro Niue Genome Assembly and Annotation.</title>
        <authorList>
            <person name="Atibalentja N."/>
            <person name="Keating K."/>
            <person name="Fields C.J."/>
        </authorList>
    </citation>
    <scope>NUCLEOTIDE SEQUENCE</scope>
    <source>
        <strain evidence="3">Niue_2</strain>
        <tissue evidence="3">Leaf</tissue>
    </source>
</reference>
<dbReference type="AlphaFoldDB" id="A0A843TSK6"/>
<comment type="caution">
    <text evidence="3">The sequence shown here is derived from an EMBL/GenBank/DDBJ whole genome shotgun (WGS) entry which is preliminary data.</text>
</comment>
<protein>
    <submittedName>
        <fullName evidence="3">Uncharacterized protein</fullName>
    </submittedName>
</protein>
<dbReference type="Gene3D" id="2.40.50.140">
    <property type="entry name" value="Nucleic acid-binding proteins"/>
    <property type="match status" value="1"/>
</dbReference>
<dbReference type="InterPro" id="IPR012340">
    <property type="entry name" value="NA-bd_OB-fold"/>
</dbReference>
<comment type="similarity">
    <text evidence="1">Belongs to the class IV-like SAM-binding methyltransferase superfamily.</text>
</comment>
<accession>A0A843TSK6</accession>
<gene>
    <name evidence="3" type="ORF">Taro_004754</name>
</gene>